<dbReference type="HOGENOM" id="CLU_039811_1_2_0"/>
<dbReference type="RefSeq" id="WP_006300901.1">
    <property type="nucleotide sequence ID" value="NZ_CM001022.1"/>
</dbReference>
<evidence type="ECO:0000313" key="2">
    <source>
        <dbReference type="EMBL" id="EFQ23699.1"/>
    </source>
</evidence>
<dbReference type="EMBL" id="CM001022">
    <property type="protein sequence ID" value="EFQ23699.1"/>
    <property type="molecule type" value="Genomic_DNA"/>
</dbReference>
<keyword evidence="1" id="KW-1133">Transmembrane helix</keyword>
<dbReference type="InterPro" id="IPR012505">
    <property type="entry name" value="YbbR"/>
</dbReference>
<feature type="transmembrane region" description="Helical" evidence="1">
    <location>
        <begin position="20"/>
        <end position="39"/>
    </location>
</feature>
<gene>
    <name evidence="2" type="ORF">Apau_1275</name>
</gene>
<keyword evidence="1" id="KW-0472">Membrane</keyword>
<dbReference type="PANTHER" id="PTHR37804:SF1">
    <property type="entry name" value="CDAA REGULATORY PROTEIN CDAR"/>
    <property type="match status" value="1"/>
</dbReference>
<dbReference type="Gene3D" id="2.170.120.30">
    <property type="match status" value="2"/>
</dbReference>
<accession>E3CYS1</accession>
<organism evidence="2 3">
    <name type="scientific">Aminomonas paucivorans DSM 12260</name>
    <dbReference type="NCBI Taxonomy" id="584708"/>
    <lineage>
        <taxon>Bacteria</taxon>
        <taxon>Thermotogati</taxon>
        <taxon>Synergistota</taxon>
        <taxon>Synergistia</taxon>
        <taxon>Synergistales</taxon>
        <taxon>Synergistaceae</taxon>
        <taxon>Aminomonas</taxon>
    </lineage>
</organism>
<sequence length="413" mass="46357">MNKKCRGGRKTLDQWLSSRWSLRVLSLGVALLVWFFVAWDHQAQGHRTLRLPVEVVNLPEGTVFSVEEKWVEARFLGDVESLADLERERPQCTLDAKGLSVGSHRLPVRVPIPKGVRTVSLSPKTLKLTLERHLERRLAVRVERGEDFPEGARIHSFRVVPQEVVIRGAERDVLAVDLARVVVHAEDLKTKKRAFDVDLVTRATKGKLLRPVEVEPRSVRLTLVVSADRRSLRCPLRIPIVGAPERDYHVEGVSISPDQVLVEGPPALMEGMKELVLDPLDITGLKGDLVLDLPIKPPFPEVAIIGAQHAQVRVTLERKVNQRTLANILLRVEGESPVRQWVPTPERVSVTLEGSPSALAHVDEENPLVEAYVDVSNVVTPRIVLPVLVRNRREDLRILRVEPPRVQLQGQLP</sequence>
<protein>
    <submittedName>
        <fullName evidence="2">YbbR family protein</fullName>
    </submittedName>
</protein>
<name>E3CYS1_9BACT</name>
<dbReference type="eggNOG" id="COG4856">
    <property type="taxonomic scope" value="Bacteria"/>
</dbReference>
<dbReference type="Pfam" id="PF07949">
    <property type="entry name" value="YbbR"/>
    <property type="match status" value="1"/>
</dbReference>
<dbReference type="STRING" id="584708.Apau_1275"/>
<evidence type="ECO:0000256" key="1">
    <source>
        <dbReference type="SAM" id="Phobius"/>
    </source>
</evidence>
<evidence type="ECO:0000313" key="3">
    <source>
        <dbReference type="Proteomes" id="UP000005096"/>
    </source>
</evidence>
<dbReference type="Proteomes" id="UP000005096">
    <property type="component" value="Chromosome"/>
</dbReference>
<keyword evidence="1" id="KW-0812">Transmembrane</keyword>
<reference evidence="2 3" key="1">
    <citation type="journal article" date="2010" name="Stand. Genomic Sci.">
        <title>Non-contiguous finished genome sequence of Aminomonas paucivorans type strain (GLU-3).</title>
        <authorList>
            <person name="Pitluck S."/>
            <person name="Yasawong M."/>
            <person name="Held B."/>
            <person name="Lapidus A."/>
            <person name="Nolan M."/>
            <person name="Copeland A."/>
            <person name="Lucas S."/>
            <person name="Del Rio T.G."/>
            <person name="Tice H."/>
            <person name="Cheng J.F."/>
            <person name="Chertkov O."/>
            <person name="Goodwin L."/>
            <person name="Tapia R."/>
            <person name="Han C."/>
            <person name="Liolios K."/>
            <person name="Ivanova N."/>
            <person name="Mavromatis K."/>
            <person name="Ovchinnikova G."/>
            <person name="Pati A."/>
            <person name="Chen A."/>
            <person name="Palaniappan K."/>
            <person name="Land M."/>
            <person name="Hauser L."/>
            <person name="Chang Y.J."/>
            <person name="Jeffries C.D."/>
            <person name="Pukall R."/>
            <person name="Spring S."/>
            <person name="Rohde M."/>
            <person name="Sikorski J."/>
            <person name="Goker M."/>
            <person name="Woyke T."/>
            <person name="Bristow J."/>
            <person name="Eisen J.A."/>
            <person name="Markowitz V."/>
            <person name="Hugenholtz P."/>
            <person name="Kyrpides N.C."/>
            <person name="Klenk H.P."/>
        </authorList>
    </citation>
    <scope>NUCLEOTIDE SEQUENCE [LARGE SCALE GENOMIC DNA]</scope>
    <source>
        <strain evidence="2 3">DSM 12260</strain>
    </source>
</reference>
<proteinExistence type="predicted"/>
<dbReference type="PaxDb" id="584708-Apau_1275"/>
<dbReference type="PANTHER" id="PTHR37804">
    <property type="entry name" value="CDAA REGULATORY PROTEIN CDAR"/>
    <property type="match status" value="1"/>
</dbReference>
<keyword evidence="3" id="KW-1185">Reference proteome</keyword>
<dbReference type="AlphaFoldDB" id="E3CYS1"/>
<dbReference type="OrthoDB" id="2889at2"/>
<dbReference type="InterPro" id="IPR053154">
    <property type="entry name" value="c-di-AMP_regulator"/>
</dbReference>
<dbReference type="Gene3D" id="2.170.120.40">
    <property type="entry name" value="YbbR-like domain"/>
    <property type="match status" value="1"/>
</dbReference>